<evidence type="ECO:0000256" key="6">
    <source>
        <dbReference type="SAM" id="SignalP"/>
    </source>
</evidence>
<dbReference type="GO" id="GO:0046872">
    <property type="term" value="F:metal ion binding"/>
    <property type="evidence" value="ECO:0007669"/>
    <property type="project" value="UniProtKB-KW"/>
</dbReference>
<evidence type="ECO:0000256" key="5">
    <source>
        <dbReference type="ARBA" id="ARBA00023049"/>
    </source>
</evidence>
<evidence type="ECO:0000256" key="3">
    <source>
        <dbReference type="ARBA" id="ARBA00022801"/>
    </source>
</evidence>
<reference evidence="8 9" key="1">
    <citation type="submission" date="2018-06" db="EMBL/GenBank/DDBJ databases">
        <authorList>
            <consortium name="Pathogen Informatics"/>
            <person name="Doyle S."/>
        </authorList>
    </citation>
    <scope>NUCLEOTIDE SEQUENCE [LARGE SCALE GENOMIC DNA]</scope>
    <source>
        <strain evidence="8 9">NCTC7878</strain>
    </source>
</reference>
<protein>
    <submittedName>
        <fullName evidence="8">Thermolysin metallopeptidase, catalytic domain protein</fullName>
        <ecNumber evidence="8">3.4.24.29</ecNumber>
    </submittedName>
</protein>
<organism evidence="8 9">
    <name type="scientific">Staphylococcus aureus</name>
    <dbReference type="NCBI Taxonomy" id="1280"/>
    <lineage>
        <taxon>Bacteria</taxon>
        <taxon>Bacillati</taxon>
        <taxon>Bacillota</taxon>
        <taxon>Bacilli</taxon>
        <taxon>Bacillales</taxon>
        <taxon>Staphylococcaceae</taxon>
        <taxon>Staphylococcus</taxon>
    </lineage>
</organism>
<evidence type="ECO:0000259" key="7">
    <source>
        <dbReference type="Pfam" id="PF07504"/>
    </source>
</evidence>
<keyword evidence="1" id="KW-0645">Protease</keyword>
<name>A0A2X2JZN8_STAAU</name>
<dbReference type="Proteomes" id="UP000249913">
    <property type="component" value="Unassembled WGS sequence"/>
</dbReference>
<sequence length="206" mass="22796">MRKFSRYAFTSMATVTLLSSLTPAALASDTNHKPATSDINFEITQKSDAVKALKELPKSENVKNHYQDYSVTDVKTDKKGFTHYTLQPSVDGVHAPDKEVKVHADKSGKVVLINGDTDAKKVKPTNKVTLSKDEAADKAFNAVKIDKNKAKNLQDDVIKENKVEIDGDSNKYIYNIELITVTTEISHWKVKIDADTGAVVEKNELS</sequence>
<dbReference type="GO" id="GO:0008237">
    <property type="term" value="F:metallopeptidase activity"/>
    <property type="evidence" value="ECO:0007669"/>
    <property type="project" value="UniProtKB-KW"/>
</dbReference>
<evidence type="ECO:0000256" key="2">
    <source>
        <dbReference type="ARBA" id="ARBA00022723"/>
    </source>
</evidence>
<dbReference type="PANTHER" id="PTHR33794:SF1">
    <property type="entry name" value="BACILLOLYSIN"/>
    <property type="match status" value="1"/>
</dbReference>
<keyword evidence="4" id="KW-0862">Zinc</keyword>
<proteinExistence type="predicted"/>
<dbReference type="AlphaFoldDB" id="A0A2X2JZN8"/>
<evidence type="ECO:0000256" key="4">
    <source>
        <dbReference type="ARBA" id="ARBA00022833"/>
    </source>
</evidence>
<evidence type="ECO:0000313" key="9">
    <source>
        <dbReference type="Proteomes" id="UP000249913"/>
    </source>
</evidence>
<feature type="signal peptide" evidence="6">
    <location>
        <begin position="1"/>
        <end position="27"/>
    </location>
</feature>
<keyword evidence="2" id="KW-0479">Metal-binding</keyword>
<feature type="domain" description="FTP" evidence="7">
    <location>
        <begin position="68"/>
        <end position="116"/>
    </location>
</feature>
<dbReference type="EC" id="3.4.24.29" evidence="8"/>
<dbReference type="Pfam" id="PF07504">
    <property type="entry name" value="FTP"/>
    <property type="match status" value="1"/>
</dbReference>
<evidence type="ECO:0000256" key="1">
    <source>
        <dbReference type="ARBA" id="ARBA00022670"/>
    </source>
</evidence>
<dbReference type="GO" id="GO:0006508">
    <property type="term" value="P:proteolysis"/>
    <property type="evidence" value="ECO:0007669"/>
    <property type="project" value="UniProtKB-KW"/>
</dbReference>
<dbReference type="PANTHER" id="PTHR33794">
    <property type="entry name" value="BACILLOLYSIN"/>
    <property type="match status" value="1"/>
</dbReference>
<gene>
    <name evidence="8" type="primary">aur_2</name>
    <name evidence="8" type="ORF">NCTC7878_00890</name>
</gene>
<dbReference type="InterPro" id="IPR050728">
    <property type="entry name" value="Zinc_Metalloprotease_M4"/>
</dbReference>
<accession>A0A2X2JZN8</accession>
<keyword evidence="3 8" id="KW-0378">Hydrolase</keyword>
<dbReference type="Gene3D" id="3.10.450.40">
    <property type="match status" value="1"/>
</dbReference>
<keyword evidence="6" id="KW-0732">Signal</keyword>
<dbReference type="EMBL" id="UAUX01000005">
    <property type="protein sequence ID" value="SPZ97493.1"/>
    <property type="molecule type" value="Genomic_DNA"/>
</dbReference>
<evidence type="ECO:0000313" key="8">
    <source>
        <dbReference type="EMBL" id="SPZ97493.1"/>
    </source>
</evidence>
<keyword evidence="5" id="KW-0482">Metalloprotease</keyword>
<dbReference type="InterPro" id="IPR011096">
    <property type="entry name" value="FTP_domain"/>
</dbReference>
<feature type="chain" id="PRO_5016181144" evidence="6">
    <location>
        <begin position="28"/>
        <end position="206"/>
    </location>
</feature>